<dbReference type="RefSeq" id="WP_213375947.1">
    <property type="nucleotide sequence ID" value="NZ_BSFJ01000031.1"/>
</dbReference>
<reference evidence="4" key="2">
    <citation type="submission" date="2023-01" db="EMBL/GenBank/DDBJ databases">
        <authorList>
            <person name="Sun Q."/>
            <person name="Evtushenko L."/>
        </authorList>
    </citation>
    <scope>NUCLEOTIDE SEQUENCE</scope>
    <source>
        <strain evidence="4">VKM B-2484</strain>
    </source>
</reference>
<dbReference type="InterPro" id="IPR008258">
    <property type="entry name" value="Transglycosylase_SLT_dom_1"/>
</dbReference>
<dbReference type="EMBL" id="BSFJ01000031">
    <property type="protein sequence ID" value="GLK73659.1"/>
    <property type="molecule type" value="Genomic_DNA"/>
</dbReference>
<evidence type="ECO:0000256" key="2">
    <source>
        <dbReference type="SAM" id="SignalP"/>
    </source>
</evidence>
<name>A0A9W6N0D0_9HYPH</name>
<protein>
    <recommendedName>
        <fullName evidence="3">Transglycosylase SLT domain-containing protein</fullName>
    </recommendedName>
</protein>
<dbReference type="Gene3D" id="1.10.530.10">
    <property type="match status" value="1"/>
</dbReference>
<evidence type="ECO:0000259" key="3">
    <source>
        <dbReference type="Pfam" id="PF01464"/>
    </source>
</evidence>
<comment type="similarity">
    <text evidence="1">Belongs to the virb1 family.</text>
</comment>
<evidence type="ECO:0000313" key="5">
    <source>
        <dbReference type="Proteomes" id="UP001143370"/>
    </source>
</evidence>
<organism evidence="4 5">
    <name type="scientific">Ancylobacter dichloromethanicus</name>
    <dbReference type="NCBI Taxonomy" id="518825"/>
    <lineage>
        <taxon>Bacteria</taxon>
        <taxon>Pseudomonadati</taxon>
        <taxon>Pseudomonadota</taxon>
        <taxon>Alphaproteobacteria</taxon>
        <taxon>Hyphomicrobiales</taxon>
        <taxon>Xanthobacteraceae</taxon>
        <taxon>Ancylobacter</taxon>
    </lineage>
</organism>
<evidence type="ECO:0000256" key="1">
    <source>
        <dbReference type="ARBA" id="ARBA00009387"/>
    </source>
</evidence>
<proteinExistence type="inferred from homology"/>
<accession>A0A9W6N0D0</accession>
<dbReference type="Pfam" id="PF01464">
    <property type="entry name" value="SLT"/>
    <property type="match status" value="1"/>
</dbReference>
<dbReference type="InterPro" id="IPR023346">
    <property type="entry name" value="Lysozyme-like_dom_sf"/>
</dbReference>
<feature type="signal peptide" evidence="2">
    <location>
        <begin position="1"/>
        <end position="20"/>
    </location>
</feature>
<feature type="chain" id="PRO_5040812465" description="Transglycosylase SLT domain-containing protein" evidence="2">
    <location>
        <begin position="21"/>
        <end position="222"/>
    </location>
</feature>
<comment type="caution">
    <text evidence="4">The sequence shown here is derived from an EMBL/GenBank/DDBJ whole genome shotgun (WGS) entry which is preliminary data.</text>
</comment>
<gene>
    <name evidence="4" type="ORF">GCM10017643_37770</name>
</gene>
<feature type="domain" description="Transglycosylase SLT" evidence="3">
    <location>
        <begin position="67"/>
        <end position="156"/>
    </location>
</feature>
<sequence length="222" mass="22714">MTRRLSAPLLLCFAASVALASDCADGDRMLQNRDSLVSLCPDGFTSKSGGSLPTAMKNQPNNVAMVYAAAQNAGVPTDLALAVSYHESVGFNSCAGSDTGVKGPMQLTKKTGAQYGYNRDINQENILGGMQVLKAAYNACGYDYSCLASRYNGSPRPGEQAGWAKGVAAANQSLKSDPALLASACGTQACAMGPGDFSTSTGLAANAPTAEQANVIVAPSQV</sequence>
<keyword evidence="2" id="KW-0732">Signal</keyword>
<dbReference type="Proteomes" id="UP001143370">
    <property type="component" value="Unassembled WGS sequence"/>
</dbReference>
<dbReference type="AlphaFoldDB" id="A0A9W6N0D0"/>
<dbReference type="SUPFAM" id="SSF53955">
    <property type="entry name" value="Lysozyme-like"/>
    <property type="match status" value="1"/>
</dbReference>
<keyword evidence="5" id="KW-1185">Reference proteome</keyword>
<reference evidence="4" key="1">
    <citation type="journal article" date="2014" name="Int. J. Syst. Evol. Microbiol.">
        <title>Complete genome sequence of Corynebacterium casei LMG S-19264T (=DSM 44701T), isolated from a smear-ripened cheese.</title>
        <authorList>
            <consortium name="US DOE Joint Genome Institute (JGI-PGF)"/>
            <person name="Walter F."/>
            <person name="Albersmeier A."/>
            <person name="Kalinowski J."/>
            <person name="Ruckert C."/>
        </authorList>
    </citation>
    <scope>NUCLEOTIDE SEQUENCE</scope>
    <source>
        <strain evidence="4">VKM B-2484</strain>
    </source>
</reference>
<evidence type="ECO:0000313" key="4">
    <source>
        <dbReference type="EMBL" id="GLK73659.1"/>
    </source>
</evidence>